<comment type="similarity">
    <text evidence="1">Belongs to the Lgt family.</text>
</comment>
<feature type="region of interest" description="Disordered" evidence="7">
    <location>
        <begin position="302"/>
        <end position="341"/>
    </location>
</feature>
<proteinExistence type="inferred from homology"/>
<dbReference type="PANTHER" id="PTHR30589">
    <property type="entry name" value="PROLIPOPROTEIN DIACYLGLYCERYL TRANSFERASE"/>
    <property type="match status" value="1"/>
</dbReference>
<evidence type="ECO:0000256" key="5">
    <source>
        <dbReference type="ARBA" id="ARBA00022989"/>
    </source>
</evidence>
<dbReference type="PANTHER" id="PTHR30589:SF0">
    <property type="entry name" value="PHOSPHATIDYLGLYCEROL--PROLIPOPROTEIN DIACYLGLYCERYL TRANSFERASE"/>
    <property type="match status" value="1"/>
</dbReference>
<keyword evidence="10" id="KW-1185">Reference proteome</keyword>
<dbReference type="RefSeq" id="WP_181197627.1">
    <property type="nucleotide sequence ID" value="NZ_PVNK01000113.1"/>
</dbReference>
<dbReference type="InterPro" id="IPR001640">
    <property type="entry name" value="Lgt"/>
</dbReference>
<keyword evidence="3 9" id="KW-0808">Transferase</keyword>
<evidence type="ECO:0000256" key="4">
    <source>
        <dbReference type="ARBA" id="ARBA00022692"/>
    </source>
</evidence>
<dbReference type="GO" id="GO:0042158">
    <property type="term" value="P:lipoprotein biosynthetic process"/>
    <property type="evidence" value="ECO:0007669"/>
    <property type="project" value="InterPro"/>
</dbReference>
<feature type="transmembrane region" description="Helical" evidence="8">
    <location>
        <begin position="260"/>
        <end position="283"/>
    </location>
</feature>
<evidence type="ECO:0000256" key="3">
    <source>
        <dbReference type="ARBA" id="ARBA00022679"/>
    </source>
</evidence>
<evidence type="ECO:0000313" key="9">
    <source>
        <dbReference type="EMBL" id="PRQ02610.1"/>
    </source>
</evidence>
<evidence type="ECO:0000313" key="10">
    <source>
        <dbReference type="Proteomes" id="UP000237968"/>
    </source>
</evidence>
<name>A0A2S9YBY1_9BACT</name>
<keyword evidence="9" id="KW-0449">Lipoprotein</keyword>
<feature type="transmembrane region" description="Helical" evidence="8">
    <location>
        <begin position="28"/>
        <end position="47"/>
    </location>
</feature>
<evidence type="ECO:0000256" key="2">
    <source>
        <dbReference type="ARBA" id="ARBA00022475"/>
    </source>
</evidence>
<sequence>MLGAIPYVVPPEKTFEFGTDIPLLGDHLTIGVFGILVAIGVLAGIQLAVKIYSKEKDLDEWMFRDQIFWVLVFGFVISHWISVLFYFPEKVSENPWVLLMLWNGLSSVGGFFGAFIGMNWFLRREKQPILVYADGNMFGLLVGMCFGRLSCAWVHDHPGKIVEAGTFGAVGPWPCRCPEGRALPECCSAAQEIYRYDLGLLEFLVILALTLFIYFVWDWRKAHPGRLTGLIALVYGPARFLFDFLRATEADKIATPDVRYFGLTTAQYFSLAIFAAGVWLFFLRKPKDSDLDYARESERLEQARSKAADEAAEPADEAAEPADEAAEPADEAAEPADEPRT</sequence>
<protein>
    <submittedName>
        <fullName evidence="9">Prolipoprotein diacylglyceryl transferase</fullName>
    </submittedName>
</protein>
<feature type="transmembrane region" description="Helical" evidence="8">
    <location>
        <begin position="67"/>
        <end position="87"/>
    </location>
</feature>
<dbReference type="GO" id="GO:0008961">
    <property type="term" value="F:phosphatidylglycerol-prolipoprotein diacylglyceryl transferase activity"/>
    <property type="evidence" value="ECO:0007669"/>
    <property type="project" value="InterPro"/>
</dbReference>
<dbReference type="AlphaFoldDB" id="A0A2S9YBY1"/>
<evidence type="ECO:0000256" key="1">
    <source>
        <dbReference type="ARBA" id="ARBA00007150"/>
    </source>
</evidence>
<evidence type="ECO:0000256" key="8">
    <source>
        <dbReference type="SAM" id="Phobius"/>
    </source>
</evidence>
<keyword evidence="2" id="KW-1003">Cell membrane</keyword>
<evidence type="ECO:0000256" key="7">
    <source>
        <dbReference type="SAM" id="MobiDB-lite"/>
    </source>
</evidence>
<gene>
    <name evidence="9" type="ORF">ENSA5_21530</name>
</gene>
<comment type="caution">
    <text evidence="9">The sequence shown here is derived from an EMBL/GenBank/DDBJ whole genome shotgun (WGS) entry which is preliminary data.</text>
</comment>
<organism evidence="9 10">
    <name type="scientific">Enhygromyxa salina</name>
    <dbReference type="NCBI Taxonomy" id="215803"/>
    <lineage>
        <taxon>Bacteria</taxon>
        <taxon>Pseudomonadati</taxon>
        <taxon>Myxococcota</taxon>
        <taxon>Polyangia</taxon>
        <taxon>Nannocystales</taxon>
        <taxon>Nannocystaceae</taxon>
        <taxon>Enhygromyxa</taxon>
    </lineage>
</organism>
<keyword evidence="4 8" id="KW-0812">Transmembrane</keyword>
<evidence type="ECO:0000256" key="6">
    <source>
        <dbReference type="ARBA" id="ARBA00023136"/>
    </source>
</evidence>
<dbReference type="GO" id="GO:0005886">
    <property type="term" value="C:plasma membrane"/>
    <property type="evidence" value="ECO:0007669"/>
    <property type="project" value="InterPro"/>
</dbReference>
<keyword evidence="5 8" id="KW-1133">Transmembrane helix</keyword>
<feature type="transmembrane region" description="Helical" evidence="8">
    <location>
        <begin position="99"/>
        <end position="122"/>
    </location>
</feature>
<feature type="transmembrane region" description="Helical" evidence="8">
    <location>
        <begin position="198"/>
        <end position="217"/>
    </location>
</feature>
<dbReference type="EMBL" id="PVNK01000113">
    <property type="protein sequence ID" value="PRQ02610.1"/>
    <property type="molecule type" value="Genomic_DNA"/>
</dbReference>
<feature type="compositionally biased region" description="Acidic residues" evidence="7">
    <location>
        <begin position="310"/>
        <end position="341"/>
    </location>
</feature>
<accession>A0A2S9YBY1</accession>
<dbReference type="Proteomes" id="UP000237968">
    <property type="component" value="Unassembled WGS sequence"/>
</dbReference>
<reference evidence="9 10" key="1">
    <citation type="submission" date="2018-03" db="EMBL/GenBank/DDBJ databases">
        <title>Draft Genome Sequences of the Obligatory Marine Myxobacteria Enhygromyxa salina SWB005.</title>
        <authorList>
            <person name="Poehlein A."/>
            <person name="Moghaddam J.A."/>
            <person name="Harms H."/>
            <person name="Alanjari M."/>
            <person name="Koenig G.M."/>
            <person name="Daniel R."/>
            <person name="Schaeberle T.F."/>
        </authorList>
    </citation>
    <scope>NUCLEOTIDE SEQUENCE [LARGE SCALE GENOMIC DNA]</scope>
    <source>
        <strain evidence="9 10">SWB005</strain>
    </source>
</reference>
<dbReference type="Pfam" id="PF01790">
    <property type="entry name" value="LGT"/>
    <property type="match status" value="1"/>
</dbReference>
<keyword evidence="6 8" id="KW-0472">Membrane</keyword>